<evidence type="ECO:0000256" key="2">
    <source>
        <dbReference type="ARBA" id="ARBA00007518"/>
    </source>
</evidence>
<gene>
    <name evidence="9" type="primary">TAC4</name>
</gene>
<dbReference type="GO" id="GO:0007204">
    <property type="term" value="P:positive regulation of cytosolic calcium ion concentration"/>
    <property type="evidence" value="ECO:0007669"/>
    <property type="project" value="TreeGrafter"/>
</dbReference>
<organism evidence="9 10">
    <name type="scientific">Prolemur simus</name>
    <name type="common">Greater bamboo lemur</name>
    <name type="synonym">Hapalemur simus</name>
    <dbReference type="NCBI Taxonomy" id="1328070"/>
    <lineage>
        <taxon>Eukaryota</taxon>
        <taxon>Metazoa</taxon>
        <taxon>Chordata</taxon>
        <taxon>Craniata</taxon>
        <taxon>Vertebrata</taxon>
        <taxon>Euteleostomi</taxon>
        <taxon>Mammalia</taxon>
        <taxon>Eutheria</taxon>
        <taxon>Euarchontoglires</taxon>
        <taxon>Primates</taxon>
        <taxon>Strepsirrhini</taxon>
        <taxon>Lemuriformes</taxon>
        <taxon>Lemuridae</taxon>
        <taxon>Prolemur</taxon>
    </lineage>
</organism>
<protein>
    <submittedName>
        <fullName evidence="9">Tachykinin 4</fullName>
    </submittedName>
</protein>
<evidence type="ECO:0000256" key="1">
    <source>
        <dbReference type="ARBA" id="ARBA00004613"/>
    </source>
</evidence>
<dbReference type="Proteomes" id="UP000694414">
    <property type="component" value="Unplaced"/>
</dbReference>
<name>A0A8C9B127_PROSS</name>
<feature type="signal peptide" evidence="8">
    <location>
        <begin position="1"/>
        <end position="18"/>
    </location>
</feature>
<evidence type="ECO:0000256" key="3">
    <source>
        <dbReference type="ARBA" id="ARBA00022525"/>
    </source>
</evidence>
<keyword evidence="10" id="KW-1185">Reference proteome</keyword>
<comment type="subcellular location">
    <subcellularLocation>
        <location evidence="1">Secreted</location>
    </subcellularLocation>
</comment>
<dbReference type="GO" id="GO:0005615">
    <property type="term" value="C:extracellular space"/>
    <property type="evidence" value="ECO:0007669"/>
    <property type="project" value="Ensembl"/>
</dbReference>
<dbReference type="PANTHER" id="PTHR11250:SF2">
    <property type="entry name" value="TACHYKININ-4"/>
    <property type="match status" value="1"/>
</dbReference>
<evidence type="ECO:0000256" key="4">
    <source>
        <dbReference type="ARBA" id="ARBA00022685"/>
    </source>
</evidence>
<dbReference type="PROSITE" id="PS00267">
    <property type="entry name" value="TACHYKININ"/>
    <property type="match status" value="1"/>
</dbReference>
<feature type="region of interest" description="Disordered" evidence="7">
    <location>
        <begin position="68"/>
        <end position="113"/>
    </location>
</feature>
<dbReference type="AlphaFoldDB" id="A0A8C9B127"/>
<dbReference type="GeneTree" id="ENSGT00390000015220"/>
<dbReference type="InterPro" id="IPR013055">
    <property type="entry name" value="Tachy_Neuro_lke_CS"/>
</dbReference>
<evidence type="ECO:0000256" key="7">
    <source>
        <dbReference type="SAM" id="MobiDB-lite"/>
    </source>
</evidence>
<evidence type="ECO:0000256" key="8">
    <source>
        <dbReference type="SAM" id="SignalP"/>
    </source>
</evidence>
<dbReference type="GO" id="GO:0031835">
    <property type="term" value="F:substance P receptor binding"/>
    <property type="evidence" value="ECO:0007669"/>
    <property type="project" value="TreeGrafter"/>
</dbReference>
<reference evidence="9" key="1">
    <citation type="submission" date="2025-08" db="UniProtKB">
        <authorList>
            <consortium name="Ensembl"/>
        </authorList>
    </citation>
    <scope>IDENTIFICATION</scope>
</reference>
<keyword evidence="4" id="KW-0165">Cleavage on pair of basic residues</keyword>
<keyword evidence="5 8" id="KW-0732">Signal</keyword>
<dbReference type="PANTHER" id="PTHR11250">
    <property type="entry name" value="TACHYKININ"/>
    <property type="match status" value="1"/>
</dbReference>
<feature type="chain" id="PRO_5034382989" evidence="8">
    <location>
        <begin position="19"/>
        <end position="113"/>
    </location>
</feature>
<dbReference type="GO" id="GO:0007217">
    <property type="term" value="P:tachykinin receptor signaling pathway"/>
    <property type="evidence" value="ECO:0007669"/>
    <property type="project" value="TreeGrafter"/>
</dbReference>
<evidence type="ECO:0000313" key="10">
    <source>
        <dbReference type="Proteomes" id="UP000694414"/>
    </source>
</evidence>
<sequence length="113" mass="12199">MLPCLSLLLLMGLSLCAAAGDGGEEQALSTEAEPWITMTLEEGSPPITQRQLQQVKRGKASQFFGLMGKQIGGTPRIQPGRKAAYQSERTVPGLLGRRRPSTEGREDEDQGSE</sequence>
<reference evidence="9" key="2">
    <citation type="submission" date="2025-09" db="UniProtKB">
        <authorList>
            <consortium name="Ensembl"/>
        </authorList>
    </citation>
    <scope>IDENTIFICATION</scope>
</reference>
<keyword evidence="6" id="KW-0027">Amidation</keyword>
<keyword evidence="3" id="KW-0964">Secreted</keyword>
<evidence type="ECO:0000256" key="6">
    <source>
        <dbReference type="ARBA" id="ARBA00022815"/>
    </source>
</evidence>
<evidence type="ECO:0000256" key="5">
    <source>
        <dbReference type="ARBA" id="ARBA00022729"/>
    </source>
</evidence>
<proteinExistence type="inferred from homology"/>
<evidence type="ECO:0000313" key="9">
    <source>
        <dbReference type="Ensembl" id="ENSPSMP00000035053.1"/>
    </source>
</evidence>
<dbReference type="GO" id="GO:1902093">
    <property type="term" value="P:positive regulation of flagellated sperm motility"/>
    <property type="evidence" value="ECO:0007669"/>
    <property type="project" value="Ensembl"/>
</dbReference>
<dbReference type="Ensembl" id="ENSPSMT00000040422.1">
    <property type="protein sequence ID" value="ENSPSMP00000035053.1"/>
    <property type="gene ID" value="ENSPSMG00000024159.1"/>
</dbReference>
<comment type="similarity">
    <text evidence="2">Belongs to the tachykinin family.</text>
</comment>
<dbReference type="GO" id="GO:0006954">
    <property type="term" value="P:inflammatory response"/>
    <property type="evidence" value="ECO:0007669"/>
    <property type="project" value="TreeGrafter"/>
</dbReference>
<accession>A0A8C9B127</accession>